<name>A0ABX7R1B7_9GAMM</name>
<evidence type="ECO:0000256" key="3">
    <source>
        <dbReference type="ARBA" id="ARBA00022801"/>
    </source>
</evidence>
<evidence type="ECO:0000256" key="6">
    <source>
        <dbReference type="RuleBase" id="RU003983"/>
    </source>
</evidence>
<keyword evidence="1 6" id="KW-0645">Protease</keyword>
<keyword evidence="4 6" id="KW-0862">Zinc</keyword>
<dbReference type="PANTHER" id="PTHR22726">
    <property type="entry name" value="METALLOENDOPEPTIDASE OMA1"/>
    <property type="match status" value="1"/>
</dbReference>
<organism evidence="10 11">
    <name type="scientific">Shewanella sedimentimangrovi</name>
    <dbReference type="NCBI Taxonomy" id="2814293"/>
    <lineage>
        <taxon>Bacteria</taxon>
        <taxon>Pseudomonadati</taxon>
        <taxon>Pseudomonadota</taxon>
        <taxon>Gammaproteobacteria</taxon>
        <taxon>Alteromonadales</taxon>
        <taxon>Shewanellaceae</taxon>
        <taxon>Shewanella</taxon>
    </lineage>
</organism>
<keyword evidence="5 6" id="KW-0482">Metalloprotease</keyword>
<feature type="domain" description="DUF7092" evidence="9">
    <location>
        <begin position="6"/>
        <end position="82"/>
    </location>
</feature>
<evidence type="ECO:0000259" key="9">
    <source>
        <dbReference type="Pfam" id="PF23368"/>
    </source>
</evidence>
<dbReference type="EMBL" id="CP071502">
    <property type="protein sequence ID" value="QSX37591.1"/>
    <property type="molecule type" value="Genomic_DNA"/>
</dbReference>
<sequence length="351" mass="38245">MTAIKLKGHLLPPRQARKLDAELILDPRGFLSLSSAEHCCHTHLQQVEVSSAIGNLARQLTFEGGWVFVPREPQQLNLWLRGQNQESLLGKLERHTLMVLLFSVLLIAAAWGSYRFLLPSGAKWIANMLPPAVSEQLGKESFESLKAMGFGDSKLDQLTQDQVQARFQRLLQSLTAKGVQTPQPLKLRLVGQAVAEDEDPMANAFALVDGTLVLTDAMVALAEAPGELEAVLLHEVGHVYHNHMLSSMVQSTLLSVVVAVVVGDGSGVTDFLSGAAVLGLTLGYSRDNEREADAFAATQLDGFEWGRSPMLSLYQKLMTEEHGLALPAWLSTHPDLQERLQTLGQANSAAD</sequence>
<proteinExistence type="inferred from homology"/>
<evidence type="ECO:0000259" key="8">
    <source>
        <dbReference type="Pfam" id="PF01435"/>
    </source>
</evidence>
<keyword evidence="3 6" id="KW-0378">Hydrolase</keyword>
<dbReference type="Gene3D" id="3.30.2010.10">
    <property type="entry name" value="Metalloproteases ('zincins'), catalytic domain"/>
    <property type="match status" value="1"/>
</dbReference>
<dbReference type="Pfam" id="PF23368">
    <property type="entry name" value="DUF7092"/>
    <property type="match status" value="1"/>
</dbReference>
<protein>
    <submittedName>
        <fullName evidence="10">M48 family metallopeptidase</fullName>
    </submittedName>
</protein>
<dbReference type="PANTHER" id="PTHR22726:SF24">
    <property type="entry name" value="M48 FAMILY METALLOPEPTIDASE"/>
    <property type="match status" value="1"/>
</dbReference>
<keyword evidence="7" id="KW-1133">Transmembrane helix</keyword>
<evidence type="ECO:0000256" key="5">
    <source>
        <dbReference type="ARBA" id="ARBA00023049"/>
    </source>
</evidence>
<evidence type="ECO:0000313" key="10">
    <source>
        <dbReference type="EMBL" id="QSX37591.1"/>
    </source>
</evidence>
<feature type="domain" description="Peptidase M48" evidence="8">
    <location>
        <begin position="166"/>
        <end position="344"/>
    </location>
</feature>
<keyword evidence="7" id="KW-0812">Transmembrane</keyword>
<evidence type="ECO:0000256" key="1">
    <source>
        <dbReference type="ARBA" id="ARBA00022670"/>
    </source>
</evidence>
<evidence type="ECO:0000256" key="4">
    <source>
        <dbReference type="ARBA" id="ARBA00022833"/>
    </source>
</evidence>
<gene>
    <name evidence="10" type="ORF">JYB85_01720</name>
</gene>
<feature type="transmembrane region" description="Helical" evidence="7">
    <location>
        <begin position="97"/>
        <end position="117"/>
    </location>
</feature>
<dbReference type="RefSeq" id="WP_207380786.1">
    <property type="nucleotide sequence ID" value="NZ_CP071502.1"/>
</dbReference>
<evidence type="ECO:0000313" key="11">
    <source>
        <dbReference type="Proteomes" id="UP000663207"/>
    </source>
</evidence>
<keyword evidence="7" id="KW-0472">Membrane</keyword>
<reference evidence="10 11" key="1">
    <citation type="submission" date="2021-03" db="EMBL/GenBank/DDBJ databases">
        <title>Novel species identification of genus Shewanella.</title>
        <authorList>
            <person name="Liu G."/>
            <person name="Zhang Q."/>
        </authorList>
    </citation>
    <scope>NUCLEOTIDE SEQUENCE [LARGE SCALE GENOMIC DNA]</scope>
    <source>
        <strain evidence="10 11">FJAT-52962</strain>
    </source>
</reference>
<dbReference type="InterPro" id="IPR001915">
    <property type="entry name" value="Peptidase_M48"/>
</dbReference>
<comment type="similarity">
    <text evidence="6">Belongs to the peptidase M48 family.</text>
</comment>
<comment type="cofactor">
    <cofactor evidence="6">
        <name>Zn(2+)</name>
        <dbReference type="ChEBI" id="CHEBI:29105"/>
    </cofactor>
    <text evidence="6">Binds 1 zinc ion per subunit.</text>
</comment>
<accession>A0ABX7R1B7</accession>
<dbReference type="InterPro" id="IPR051156">
    <property type="entry name" value="Mito/Outer_Membr_Metalloprot"/>
</dbReference>
<dbReference type="CDD" id="cd07332">
    <property type="entry name" value="M48C_Oma1_like"/>
    <property type="match status" value="1"/>
</dbReference>
<dbReference type="Proteomes" id="UP000663207">
    <property type="component" value="Chromosome"/>
</dbReference>
<dbReference type="InterPro" id="IPR055518">
    <property type="entry name" value="DUF7092"/>
</dbReference>
<dbReference type="Pfam" id="PF01435">
    <property type="entry name" value="Peptidase_M48"/>
    <property type="match status" value="1"/>
</dbReference>
<keyword evidence="11" id="KW-1185">Reference proteome</keyword>
<keyword evidence="2" id="KW-0479">Metal-binding</keyword>
<evidence type="ECO:0000256" key="7">
    <source>
        <dbReference type="SAM" id="Phobius"/>
    </source>
</evidence>
<evidence type="ECO:0000256" key="2">
    <source>
        <dbReference type="ARBA" id="ARBA00022723"/>
    </source>
</evidence>